<gene>
    <name evidence="2" type="ORF">UFOPK2579_02751</name>
</gene>
<dbReference type="Pfam" id="PF11303">
    <property type="entry name" value="DUF3105"/>
    <property type="match status" value="1"/>
</dbReference>
<evidence type="ECO:0000256" key="1">
    <source>
        <dbReference type="SAM" id="MobiDB-lite"/>
    </source>
</evidence>
<dbReference type="InterPro" id="IPR021454">
    <property type="entry name" value="DUF3105"/>
</dbReference>
<dbReference type="AlphaFoldDB" id="A0A6J6SGM5"/>
<feature type="region of interest" description="Disordered" evidence="1">
    <location>
        <begin position="155"/>
        <end position="183"/>
    </location>
</feature>
<organism evidence="2">
    <name type="scientific">freshwater metagenome</name>
    <dbReference type="NCBI Taxonomy" id="449393"/>
    <lineage>
        <taxon>unclassified sequences</taxon>
        <taxon>metagenomes</taxon>
        <taxon>ecological metagenomes</taxon>
    </lineage>
</organism>
<feature type="compositionally biased region" description="Low complexity" evidence="1">
    <location>
        <begin position="168"/>
        <end position="183"/>
    </location>
</feature>
<evidence type="ECO:0000313" key="2">
    <source>
        <dbReference type="EMBL" id="CAB4733858.1"/>
    </source>
</evidence>
<dbReference type="EMBL" id="CAEZXR010000446">
    <property type="protein sequence ID" value="CAB4733858.1"/>
    <property type="molecule type" value="Genomic_DNA"/>
</dbReference>
<proteinExistence type="predicted"/>
<reference evidence="2" key="1">
    <citation type="submission" date="2020-05" db="EMBL/GenBank/DDBJ databases">
        <authorList>
            <person name="Chiriac C."/>
            <person name="Salcher M."/>
            <person name="Ghai R."/>
            <person name="Kavagutti S V."/>
        </authorList>
    </citation>
    <scope>NUCLEOTIDE SEQUENCE</scope>
</reference>
<protein>
    <submittedName>
        <fullName evidence="2">Unannotated protein</fullName>
    </submittedName>
</protein>
<name>A0A6J6SGM5_9ZZZZ</name>
<accession>A0A6J6SGM5</accession>
<sequence>MVAAIAVGLAVGVPALTRDDPAPSGLGAVVAYEDLPTTHVDGDQDYPQSPAVGGPHANAWLECGRYDVPLREENVVHDLEHGTVWIAYDPDLAADDVDRLAELLPDNGILAPYPDLAAPVVVTVWERQLALESADDARLSEFIAAYGAGETAPEPFASCAGGLTDPQGGVDSGSDSGSGEVQV</sequence>